<keyword evidence="7 10" id="KW-0067">ATP-binding</keyword>
<evidence type="ECO:0000256" key="3">
    <source>
        <dbReference type="ARBA" id="ARBA00022679"/>
    </source>
</evidence>
<dbReference type="PROSITE" id="PS51794">
    <property type="entry name" value="DAC"/>
    <property type="match status" value="1"/>
</dbReference>
<dbReference type="InterPro" id="IPR036888">
    <property type="entry name" value="DNA_integrity_DisA_N_sf"/>
</dbReference>
<comment type="caution">
    <text evidence="10">Lacks conserved residue(s) required for the propagation of feature annotation.</text>
</comment>
<evidence type="ECO:0000256" key="2">
    <source>
        <dbReference type="ARBA" id="ARBA00022475"/>
    </source>
</evidence>
<evidence type="ECO:0000313" key="12">
    <source>
        <dbReference type="EMBL" id="HJB29408.1"/>
    </source>
</evidence>
<keyword evidence="5 10" id="KW-0548">Nucleotidyltransferase</keyword>
<dbReference type="PANTHER" id="PTHR34185">
    <property type="entry name" value="DIADENYLATE CYCLASE"/>
    <property type="match status" value="1"/>
</dbReference>
<dbReference type="PANTHER" id="PTHR34185:SF1">
    <property type="entry name" value="DIADENYLATE CYCLASE"/>
    <property type="match status" value="1"/>
</dbReference>
<dbReference type="Pfam" id="PF02457">
    <property type="entry name" value="DAC"/>
    <property type="match status" value="1"/>
</dbReference>
<reference evidence="12" key="1">
    <citation type="journal article" date="2021" name="PeerJ">
        <title>Extensive microbial diversity within the chicken gut microbiome revealed by metagenomics and culture.</title>
        <authorList>
            <person name="Gilroy R."/>
            <person name="Ravi A."/>
            <person name="Getino M."/>
            <person name="Pursley I."/>
            <person name="Horton D.L."/>
            <person name="Alikhan N.F."/>
            <person name="Baker D."/>
            <person name="Gharbi K."/>
            <person name="Hall N."/>
            <person name="Watson M."/>
            <person name="Adriaenssens E.M."/>
            <person name="Foster-Nyarko E."/>
            <person name="Jarju S."/>
            <person name="Secka A."/>
            <person name="Antonio M."/>
            <person name="Oren A."/>
            <person name="Chaudhuri R.R."/>
            <person name="La Ragione R."/>
            <person name="Hildebrand F."/>
            <person name="Pallen M.J."/>
        </authorList>
    </citation>
    <scope>NUCLEOTIDE SEQUENCE</scope>
    <source>
        <strain evidence="12">ChiSjej1B19-5720</strain>
    </source>
</reference>
<organism evidence="12 13">
    <name type="scientific">Candidatus Blautia faecavium</name>
    <dbReference type="NCBI Taxonomy" id="2838487"/>
    <lineage>
        <taxon>Bacteria</taxon>
        <taxon>Bacillati</taxon>
        <taxon>Bacillota</taxon>
        <taxon>Clostridia</taxon>
        <taxon>Lachnospirales</taxon>
        <taxon>Lachnospiraceae</taxon>
        <taxon>Blautia</taxon>
    </lineage>
</organism>
<reference evidence="12" key="2">
    <citation type="submission" date="2021-04" db="EMBL/GenBank/DDBJ databases">
        <authorList>
            <person name="Gilroy R."/>
        </authorList>
    </citation>
    <scope>NUCLEOTIDE SEQUENCE</scope>
    <source>
        <strain evidence="12">ChiSjej1B19-5720</strain>
    </source>
</reference>
<comment type="similarity">
    <text evidence="10">Belongs to the adenylate cyclase family. DacA/CdaA subfamily.</text>
</comment>
<dbReference type="NCBIfam" id="TIGR00159">
    <property type="entry name" value="diadenylate cyclase CdaA"/>
    <property type="match status" value="1"/>
</dbReference>
<dbReference type="Proteomes" id="UP000823842">
    <property type="component" value="Unassembled WGS sequence"/>
</dbReference>
<dbReference type="InterPro" id="IPR050338">
    <property type="entry name" value="DisA"/>
</dbReference>
<comment type="function">
    <text evidence="10">Catalyzes the condensation of 2 ATP molecules into cyclic di-AMP (c-di-AMP), a second messenger used to regulate differing processes in different bacteria.</text>
</comment>
<proteinExistence type="inferred from homology"/>
<name>A0A9D2LUF3_9FIRM</name>
<dbReference type="GO" id="GO:0006171">
    <property type="term" value="P:cAMP biosynthetic process"/>
    <property type="evidence" value="ECO:0007669"/>
    <property type="project" value="InterPro"/>
</dbReference>
<gene>
    <name evidence="12" type="primary">cdaA</name>
    <name evidence="10" type="synonym">dacA</name>
    <name evidence="12" type="ORF">IAA06_11525</name>
</gene>
<feature type="transmembrane region" description="Helical" evidence="10">
    <location>
        <begin position="49"/>
        <end position="67"/>
    </location>
</feature>
<evidence type="ECO:0000256" key="10">
    <source>
        <dbReference type="HAMAP-Rule" id="MF_01499"/>
    </source>
</evidence>
<keyword evidence="4 10" id="KW-0812">Transmembrane</keyword>
<dbReference type="FunFam" id="3.40.1700.10:FF:000002">
    <property type="entry name" value="Diadenylate cyclase"/>
    <property type="match status" value="1"/>
</dbReference>
<comment type="catalytic activity">
    <reaction evidence="1 10">
        <text>2 ATP = 3',3'-c-di-AMP + 2 diphosphate</text>
        <dbReference type="Rhea" id="RHEA:35655"/>
        <dbReference type="ChEBI" id="CHEBI:30616"/>
        <dbReference type="ChEBI" id="CHEBI:33019"/>
        <dbReference type="ChEBI" id="CHEBI:71500"/>
        <dbReference type="EC" id="2.7.7.85"/>
    </reaction>
</comment>
<feature type="transmembrane region" description="Helical" evidence="10">
    <location>
        <begin position="73"/>
        <end position="91"/>
    </location>
</feature>
<evidence type="ECO:0000313" key="13">
    <source>
        <dbReference type="Proteomes" id="UP000823842"/>
    </source>
</evidence>
<keyword evidence="8 10" id="KW-1133">Transmembrane helix</keyword>
<dbReference type="GO" id="GO:0004016">
    <property type="term" value="F:adenylate cyclase activity"/>
    <property type="evidence" value="ECO:0007669"/>
    <property type="project" value="UniProtKB-UniRule"/>
</dbReference>
<feature type="transmembrane region" description="Helical" evidence="10">
    <location>
        <begin position="20"/>
        <end position="42"/>
    </location>
</feature>
<dbReference type="InterPro" id="IPR014046">
    <property type="entry name" value="C-di-AMP_synthase"/>
</dbReference>
<evidence type="ECO:0000256" key="9">
    <source>
        <dbReference type="ARBA" id="ARBA00023136"/>
    </source>
</evidence>
<dbReference type="EMBL" id="DWYZ01000213">
    <property type="protein sequence ID" value="HJB29408.1"/>
    <property type="molecule type" value="Genomic_DNA"/>
</dbReference>
<dbReference type="PIRSF" id="PIRSF004793">
    <property type="entry name" value="UCP004793"/>
    <property type="match status" value="1"/>
</dbReference>
<sequence length="296" mass="33196">MQNITDIISRYISKITLPEIGVIDIIEIALISFFVYQFMVWIKFTRAYTLLKGILVVLVFLLVAYIFRMNTILWIVTNLASAMITGVIVIFQPELRKALEQIGEKKIMSAILPFDTGKDVQERFTDKTVNELIKACFDMGEVKTGALIVIEQNILLTEYERTGINVDAVLSSQLLINIFEHNTPLHDGAVIVRGNRIVAATCYLPLSDNMELSKQLGTRHRAGVGISEVSDSLTIIVSEETGKVSAAQGGRLESDINSARLRELLEIAQNKKVVDNSKLRHLLKGRVKHEEKKANR</sequence>
<dbReference type="HAMAP" id="MF_01499">
    <property type="entry name" value="DacA"/>
    <property type="match status" value="1"/>
</dbReference>
<protein>
    <recommendedName>
        <fullName evidence="10">Diadenylate cyclase</fullName>
        <shortName evidence="10">DAC</shortName>
        <ecNumber evidence="10">2.7.7.85</ecNumber>
    </recommendedName>
    <alternativeName>
        <fullName evidence="10">Cyclic-di-AMP synthase</fullName>
        <shortName evidence="10">c-di-AMP synthase</shortName>
    </alternativeName>
</protein>
<dbReference type="GO" id="GO:0005524">
    <property type="term" value="F:ATP binding"/>
    <property type="evidence" value="ECO:0007669"/>
    <property type="project" value="UniProtKB-UniRule"/>
</dbReference>
<dbReference type="InterPro" id="IPR034701">
    <property type="entry name" value="CdaA"/>
</dbReference>
<evidence type="ECO:0000256" key="4">
    <source>
        <dbReference type="ARBA" id="ARBA00022692"/>
    </source>
</evidence>
<dbReference type="GO" id="GO:0106408">
    <property type="term" value="F:diadenylate cyclase activity"/>
    <property type="evidence" value="ECO:0007669"/>
    <property type="project" value="UniProtKB-EC"/>
</dbReference>
<keyword evidence="3 10" id="KW-0808">Transferase</keyword>
<dbReference type="Pfam" id="PF19293">
    <property type="entry name" value="CdaA_N"/>
    <property type="match status" value="1"/>
</dbReference>
<keyword evidence="6 10" id="KW-0547">Nucleotide-binding</keyword>
<feature type="domain" description="DAC" evidence="11">
    <location>
        <begin position="92"/>
        <end position="258"/>
    </location>
</feature>
<evidence type="ECO:0000256" key="7">
    <source>
        <dbReference type="ARBA" id="ARBA00022840"/>
    </source>
</evidence>
<evidence type="ECO:0000256" key="5">
    <source>
        <dbReference type="ARBA" id="ARBA00022695"/>
    </source>
</evidence>
<dbReference type="Gene3D" id="3.40.1700.10">
    <property type="entry name" value="DNA integrity scanning protein, DisA, N-terminal domain"/>
    <property type="match status" value="1"/>
</dbReference>
<evidence type="ECO:0000256" key="6">
    <source>
        <dbReference type="ARBA" id="ARBA00022741"/>
    </source>
</evidence>
<evidence type="ECO:0000256" key="1">
    <source>
        <dbReference type="ARBA" id="ARBA00000877"/>
    </source>
</evidence>
<dbReference type="AlphaFoldDB" id="A0A9D2LUF3"/>
<keyword evidence="2 10" id="KW-1003">Cell membrane</keyword>
<dbReference type="InterPro" id="IPR003390">
    <property type="entry name" value="DNA_integrity_scan_DisA_N"/>
</dbReference>
<keyword evidence="9 10" id="KW-0472">Membrane</keyword>
<accession>A0A9D2LUF3</accession>
<evidence type="ECO:0000256" key="8">
    <source>
        <dbReference type="ARBA" id="ARBA00022989"/>
    </source>
</evidence>
<dbReference type="SUPFAM" id="SSF143597">
    <property type="entry name" value="YojJ-like"/>
    <property type="match status" value="1"/>
</dbReference>
<comment type="caution">
    <text evidence="12">The sequence shown here is derived from an EMBL/GenBank/DDBJ whole genome shotgun (WGS) entry which is preliminary data.</text>
</comment>
<comment type="subunit">
    <text evidence="10">Probably a homodimer.</text>
</comment>
<evidence type="ECO:0000259" key="11">
    <source>
        <dbReference type="PROSITE" id="PS51794"/>
    </source>
</evidence>
<dbReference type="InterPro" id="IPR045585">
    <property type="entry name" value="CdaA_N"/>
</dbReference>
<dbReference type="EC" id="2.7.7.85" evidence="10"/>